<sequence>MFGRGARVDVFTEDVRVIGPQQSVATPASCTAHTTTSMQTPARSPTDNQPEGETCVSPSGSSGPPVPMEQLVKHLSRCQHLGWMNVIELKSASIHWLSCGRKAEPDIWTKMFCILTNSQLLMLDDLEVHPLLLAERAETCTVWLLRYTLHVTSAPHHPAHKGEEK</sequence>
<organism evidence="2 3">
    <name type="scientific">Oryzias melastigma</name>
    <name type="common">Marine medaka</name>
    <dbReference type="NCBI Taxonomy" id="30732"/>
    <lineage>
        <taxon>Eukaryota</taxon>
        <taxon>Metazoa</taxon>
        <taxon>Chordata</taxon>
        <taxon>Craniata</taxon>
        <taxon>Vertebrata</taxon>
        <taxon>Euteleostomi</taxon>
        <taxon>Actinopterygii</taxon>
        <taxon>Neopterygii</taxon>
        <taxon>Teleostei</taxon>
        <taxon>Neoteleostei</taxon>
        <taxon>Acanthomorphata</taxon>
        <taxon>Ovalentaria</taxon>
        <taxon>Atherinomorphae</taxon>
        <taxon>Beloniformes</taxon>
        <taxon>Adrianichthyidae</taxon>
        <taxon>Oryziinae</taxon>
        <taxon>Oryzias</taxon>
    </lineage>
</organism>
<comment type="caution">
    <text evidence="2">The sequence shown here is derived from an EMBL/GenBank/DDBJ whole genome shotgun (WGS) entry which is preliminary data.</text>
</comment>
<feature type="region of interest" description="Disordered" evidence="1">
    <location>
        <begin position="25"/>
        <end position="65"/>
    </location>
</feature>
<dbReference type="AlphaFoldDB" id="A0A834F0U5"/>
<reference evidence="2" key="1">
    <citation type="journal article" name="BMC Genomics">
        <title>Long-read sequencing and de novo genome assembly of marine medaka (Oryzias melastigma).</title>
        <authorList>
            <person name="Liang P."/>
            <person name="Saqib H.S.A."/>
            <person name="Ni X."/>
            <person name="Shen Y."/>
        </authorList>
    </citation>
    <scope>NUCLEOTIDE SEQUENCE</scope>
    <source>
        <strain evidence="2">Bigg-433</strain>
    </source>
</reference>
<gene>
    <name evidence="2" type="ORF">FQA47_017139</name>
</gene>
<name>A0A834F0U5_ORYME</name>
<dbReference type="Proteomes" id="UP000646548">
    <property type="component" value="Unassembled WGS sequence"/>
</dbReference>
<accession>A0A834F0U5</accession>
<proteinExistence type="predicted"/>
<feature type="compositionally biased region" description="Polar residues" evidence="1">
    <location>
        <begin position="25"/>
        <end position="51"/>
    </location>
</feature>
<dbReference type="EMBL" id="WKFB01000923">
    <property type="protein sequence ID" value="KAF6716791.1"/>
    <property type="molecule type" value="Genomic_DNA"/>
</dbReference>
<evidence type="ECO:0000256" key="1">
    <source>
        <dbReference type="SAM" id="MobiDB-lite"/>
    </source>
</evidence>
<evidence type="ECO:0000313" key="3">
    <source>
        <dbReference type="Proteomes" id="UP000646548"/>
    </source>
</evidence>
<protein>
    <submittedName>
        <fullName evidence="2">Ras/Rap GTPase-activating protein SynGAP</fullName>
    </submittedName>
</protein>
<evidence type="ECO:0000313" key="2">
    <source>
        <dbReference type="EMBL" id="KAF6716791.1"/>
    </source>
</evidence>